<feature type="region of interest" description="Disordered" evidence="1">
    <location>
        <begin position="1"/>
        <end position="46"/>
    </location>
</feature>
<dbReference type="AlphaFoldDB" id="A0A0E9PIZ2"/>
<proteinExistence type="predicted"/>
<organism evidence="2">
    <name type="scientific">Anguilla anguilla</name>
    <name type="common">European freshwater eel</name>
    <name type="synonym">Muraena anguilla</name>
    <dbReference type="NCBI Taxonomy" id="7936"/>
    <lineage>
        <taxon>Eukaryota</taxon>
        <taxon>Metazoa</taxon>
        <taxon>Chordata</taxon>
        <taxon>Craniata</taxon>
        <taxon>Vertebrata</taxon>
        <taxon>Euteleostomi</taxon>
        <taxon>Actinopterygii</taxon>
        <taxon>Neopterygii</taxon>
        <taxon>Teleostei</taxon>
        <taxon>Anguilliformes</taxon>
        <taxon>Anguillidae</taxon>
        <taxon>Anguilla</taxon>
    </lineage>
</organism>
<protein>
    <submittedName>
        <fullName evidence="2">Uncharacterized protein</fullName>
    </submittedName>
</protein>
<name>A0A0E9PIZ2_ANGAN</name>
<sequence length="46" mass="4977">MQGHRQCTEERMGENGRQGMSSWAVAQQKESHNGGPMTFHASSGAS</sequence>
<evidence type="ECO:0000256" key="1">
    <source>
        <dbReference type="SAM" id="MobiDB-lite"/>
    </source>
</evidence>
<accession>A0A0E9PIZ2</accession>
<reference evidence="2" key="2">
    <citation type="journal article" date="2015" name="Fish Shellfish Immunol.">
        <title>Early steps in the European eel (Anguilla anguilla)-Vibrio vulnificus interaction in the gills: Role of the RtxA13 toxin.</title>
        <authorList>
            <person name="Callol A."/>
            <person name="Pajuelo D."/>
            <person name="Ebbesson L."/>
            <person name="Teles M."/>
            <person name="MacKenzie S."/>
            <person name="Amaro C."/>
        </authorList>
    </citation>
    <scope>NUCLEOTIDE SEQUENCE</scope>
</reference>
<dbReference type="EMBL" id="GBXM01103991">
    <property type="protein sequence ID" value="JAH04586.1"/>
    <property type="molecule type" value="Transcribed_RNA"/>
</dbReference>
<reference evidence="2" key="1">
    <citation type="submission" date="2014-11" db="EMBL/GenBank/DDBJ databases">
        <authorList>
            <person name="Amaro Gonzalez C."/>
        </authorList>
    </citation>
    <scope>NUCLEOTIDE SEQUENCE</scope>
</reference>
<evidence type="ECO:0000313" key="2">
    <source>
        <dbReference type="EMBL" id="JAH04586.1"/>
    </source>
</evidence>
<feature type="compositionally biased region" description="Basic and acidic residues" evidence="1">
    <location>
        <begin position="1"/>
        <end position="14"/>
    </location>
</feature>